<gene>
    <name evidence="2" type="ORF">L596_024112</name>
</gene>
<name>A0A4U5MFQ8_STECR</name>
<feature type="transmembrane region" description="Helical" evidence="1">
    <location>
        <begin position="156"/>
        <end position="175"/>
    </location>
</feature>
<reference evidence="2 3" key="1">
    <citation type="journal article" date="2015" name="Genome Biol.">
        <title>Comparative genomics of Steinernema reveals deeply conserved gene regulatory networks.</title>
        <authorList>
            <person name="Dillman A.R."/>
            <person name="Macchietto M."/>
            <person name="Porter C.F."/>
            <person name="Rogers A."/>
            <person name="Williams B."/>
            <person name="Antoshechkin I."/>
            <person name="Lee M.M."/>
            <person name="Goodwin Z."/>
            <person name="Lu X."/>
            <person name="Lewis E.E."/>
            <person name="Goodrich-Blair H."/>
            <person name="Stock S.P."/>
            <person name="Adams B.J."/>
            <person name="Sternberg P.W."/>
            <person name="Mortazavi A."/>
        </authorList>
    </citation>
    <scope>NUCLEOTIDE SEQUENCE [LARGE SCALE GENOMIC DNA]</scope>
    <source>
        <strain evidence="2 3">ALL</strain>
    </source>
</reference>
<keyword evidence="3" id="KW-1185">Reference proteome</keyword>
<dbReference type="EMBL" id="AZBU02000008">
    <property type="protein sequence ID" value="TKR68070.1"/>
    <property type="molecule type" value="Genomic_DNA"/>
</dbReference>
<sequence>MAPLPNRFLLQMATQLYLLLGFVALMLSVPVILVILKGTSLRARKEFVMIIGFCLADAVCGVNYILIGFYRLDVLKESKEELLVSRHFCNTQLSQSLSILKYAFVVIAFVVLQAVFLYLLSFLTTQNDVKPDVSMICFTHESADRVFYKILQRIRISYMSTSFAFYVPIIVKLFIVNGKFQNRCIQTFSAHRNSQPSAEDAVKANGCVGDVDGYEFHPHPGRRSCLECVWIGEARDLLSPYDHDEMLLERGHLHSEVEFNKTLRFVNAYLALSSDSTFLLSSTRAINAESRNSMIHIDEESLTFLKSTIEIERSKQVTLGGMWPQEAIEPLLNFMIRPNCRVLWFANERSEIQFTFEQICAVIKRLSKAEIFGERDIQASHESIDRSWIIGEELNGVRRITIPLHVNVNLNRRTFSNFSNVRKFRIECGQERVSEVIRCSKRPAEIAKDQDDLGSLKRRRIDDCPGQMMLLSLNPVSE</sequence>
<feature type="transmembrane region" description="Helical" evidence="1">
    <location>
        <begin position="48"/>
        <end position="70"/>
    </location>
</feature>
<protein>
    <submittedName>
        <fullName evidence="2">Uncharacterized protein</fullName>
    </submittedName>
</protein>
<keyword evidence="1" id="KW-1133">Transmembrane helix</keyword>
<reference evidence="2 3" key="2">
    <citation type="journal article" date="2019" name="G3 (Bethesda)">
        <title>Hybrid Assembly of the Genome of the Entomopathogenic Nematode Steinernema carpocapsae Identifies the X-Chromosome.</title>
        <authorList>
            <person name="Serra L."/>
            <person name="Macchietto M."/>
            <person name="Macias-Munoz A."/>
            <person name="McGill C.J."/>
            <person name="Rodriguez I.M."/>
            <person name="Rodriguez B."/>
            <person name="Murad R."/>
            <person name="Mortazavi A."/>
        </authorList>
    </citation>
    <scope>NUCLEOTIDE SEQUENCE [LARGE SCALE GENOMIC DNA]</scope>
    <source>
        <strain evidence="2 3">ALL</strain>
    </source>
</reference>
<dbReference type="OrthoDB" id="5869434at2759"/>
<keyword evidence="1" id="KW-0812">Transmembrane</keyword>
<dbReference type="Proteomes" id="UP000298663">
    <property type="component" value="Unassembled WGS sequence"/>
</dbReference>
<comment type="caution">
    <text evidence="2">The sequence shown here is derived from an EMBL/GenBank/DDBJ whole genome shotgun (WGS) entry which is preliminary data.</text>
</comment>
<organism evidence="2 3">
    <name type="scientific">Steinernema carpocapsae</name>
    <name type="common">Entomopathogenic nematode</name>
    <dbReference type="NCBI Taxonomy" id="34508"/>
    <lineage>
        <taxon>Eukaryota</taxon>
        <taxon>Metazoa</taxon>
        <taxon>Ecdysozoa</taxon>
        <taxon>Nematoda</taxon>
        <taxon>Chromadorea</taxon>
        <taxon>Rhabditida</taxon>
        <taxon>Tylenchina</taxon>
        <taxon>Panagrolaimomorpha</taxon>
        <taxon>Strongyloidoidea</taxon>
        <taxon>Steinernematidae</taxon>
        <taxon>Steinernema</taxon>
    </lineage>
</organism>
<feature type="transmembrane region" description="Helical" evidence="1">
    <location>
        <begin position="99"/>
        <end position="120"/>
    </location>
</feature>
<dbReference type="AlphaFoldDB" id="A0A4U5MFQ8"/>
<evidence type="ECO:0000256" key="1">
    <source>
        <dbReference type="SAM" id="Phobius"/>
    </source>
</evidence>
<keyword evidence="1" id="KW-0472">Membrane</keyword>
<evidence type="ECO:0000313" key="2">
    <source>
        <dbReference type="EMBL" id="TKR68070.1"/>
    </source>
</evidence>
<accession>A0A4U5MFQ8</accession>
<evidence type="ECO:0000313" key="3">
    <source>
        <dbReference type="Proteomes" id="UP000298663"/>
    </source>
</evidence>
<proteinExistence type="predicted"/>
<feature type="transmembrane region" description="Helical" evidence="1">
    <location>
        <begin position="16"/>
        <end position="36"/>
    </location>
</feature>